<feature type="domain" description="DUF7708" evidence="1">
    <location>
        <begin position="65"/>
        <end position="210"/>
    </location>
</feature>
<reference evidence="2" key="1">
    <citation type="journal article" date="2020" name="Phytopathology">
        <title>Genome Sequence Resources of Colletotrichum truncatum, C. plurivorum, C. musicola, and C. sojae: Four Species Pathogenic to Soybean (Glycine max).</title>
        <authorList>
            <person name="Rogerio F."/>
            <person name="Boufleur T.R."/>
            <person name="Ciampi-Guillardi M."/>
            <person name="Sukno S.A."/>
            <person name="Thon M.R."/>
            <person name="Massola Junior N.S."/>
            <person name="Baroncelli R."/>
        </authorList>
    </citation>
    <scope>NUCLEOTIDE SEQUENCE</scope>
    <source>
        <strain evidence="2">LFN00145</strain>
    </source>
</reference>
<protein>
    <recommendedName>
        <fullName evidence="1">DUF7708 domain-containing protein</fullName>
    </recommendedName>
</protein>
<evidence type="ECO:0000313" key="3">
    <source>
        <dbReference type="Proteomes" id="UP000654918"/>
    </source>
</evidence>
<proteinExistence type="predicted"/>
<dbReference type="EMBL" id="WIGO01000589">
    <property type="protein sequence ID" value="KAF6808227.1"/>
    <property type="molecule type" value="Genomic_DNA"/>
</dbReference>
<organism evidence="2 3">
    <name type="scientific">Colletotrichum plurivorum</name>
    <dbReference type="NCBI Taxonomy" id="2175906"/>
    <lineage>
        <taxon>Eukaryota</taxon>
        <taxon>Fungi</taxon>
        <taxon>Dikarya</taxon>
        <taxon>Ascomycota</taxon>
        <taxon>Pezizomycotina</taxon>
        <taxon>Sordariomycetes</taxon>
        <taxon>Hypocreomycetidae</taxon>
        <taxon>Glomerellales</taxon>
        <taxon>Glomerellaceae</taxon>
        <taxon>Colletotrichum</taxon>
        <taxon>Colletotrichum orchidearum species complex</taxon>
    </lineage>
</organism>
<evidence type="ECO:0000313" key="2">
    <source>
        <dbReference type="EMBL" id="KAF6808227.1"/>
    </source>
</evidence>
<keyword evidence="3" id="KW-1185">Reference proteome</keyword>
<evidence type="ECO:0000259" key="1">
    <source>
        <dbReference type="Pfam" id="PF24809"/>
    </source>
</evidence>
<dbReference type="Proteomes" id="UP000654918">
    <property type="component" value="Unassembled WGS sequence"/>
</dbReference>
<comment type="caution">
    <text evidence="2">The sequence shown here is derived from an EMBL/GenBank/DDBJ whole genome shotgun (WGS) entry which is preliminary data.</text>
</comment>
<dbReference type="Pfam" id="PF24809">
    <property type="entry name" value="DUF7708"/>
    <property type="match status" value="1"/>
</dbReference>
<dbReference type="AlphaFoldDB" id="A0A8H6J830"/>
<dbReference type="InterPro" id="IPR056125">
    <property type="entry name" value="DUF7708"/>
</dbReference>
<sequence>MSPGTTDVAEDAYRAAKSHFERSGSLSDEDKKLISRGSCIEDVQLVVADSLAKYEARSGSSKTKKWLQKASETICHYGTVLDVFVQHHPEYISLAWGTMKLLFVTVVNHAETLKLVSKSIAEVGIRLPRIKIISTIYPTTEMRLAVGDLYSCVLEFLLIAHAWCNESKLRHVYHSFTRPHKLQYDDLLQRIADGSNNIIELAVVGSQAEIRVMHTTQAGKLEAIISILEEADKDCRNQLKSLAHVVSRLGASNKEHGKKLELIISLFEASGLTINDLVTKMETFQSIQTSAQLDTNQRLADLQLSQAMATLLPTFDDPEKCYKHHLFWRNRRSSGMGVKTSTNEFWLSPRLARWSSSSKSSIVVIKGPFPSRSAIVDFSVDIIQTLEASAVPTLWALTSFGKSGPKSMSTTTDLLKYLTYQALRIGGSLKTEKELSLRYSQFLTARKPEEWLALFMQVIESLGDQTYVVIDLATVLSSLDGADGFNLIQELSRVVGHESRRETKTKLKVAFLVYETDWFRVLPGDAFQDTISVKLVKTKHPQGKSRRQAVTRRLVTR</sequence>
<gene>
    <name evidence="2" type="ORF">CPLU01_15697</name>
</gene>
<accession>A0A8H6J830</accession>
<name>A0A8H6J830_9PEZI</name>